<evidence type="ECO:0008006" key="4">
    <source>
        <dbReference type="Google" id="ProtNLM"/>
    </source>
</evidence>
<organism evidence="2 3">
    <name type="scientific">Cyclotella atomus</name>
    <dbReference type="NCBI Taxonomy" id="382360"/>
    <lineage>
        <taxon>Eukaryota</taxon>
        <taxon>Sar</taxon>
        <taxon>Stramenopiles</taxon>
        <taxon>Ochrophyta</taxon>
        <taxon>Bacillariophyta</taxon>
        <taxon>Coscinodiscophyceae</taxon>
        <taxon>Thalassiosirophycidae</taxon>
        <taxon>Stephanodiscales</taxon>
        <taxon>Stephanodiscaceae</taxon>
        <taxon>Cyclotella</taxon>
    </lineage>
</organism>
<reference evidence="2 3" key="1">
    <citation type="submission" date="2024-10" db="EMBL/GenBank/DDBJ databases">
        <title>Updated reference genomes for cyclostephanoid diatoms.</title>
        <authorList>
            <person name="Roberts W.R."/>
            <person name="Alverson A.J."/>
        </authorList>
    </citation>
    <scope>NUCLEOTIDE SEQUENCE [LARGE SCALE GENOMIC DNA]</scope>
    <source>
        <strain evidence="2 3">AJA010-31</strain>
    </source>
</reference>
<feature type="region of interest" description="Disordered" evidence="1">
    <location>
        <begin position="217"/>
        <end position="240"/>
    </location>
</feature>
<proteinExistence type="predicted"/>
<comment type="caution">
    <text evidence="2">The sequence shown here is derived from an EMBL/GenBank/DDBJ whole genome shotgun (WGS) entry which is preliminary data.</text>
</comment>
<evidence type="ECO:0000313" key="3">
    <source>
        <dbReference type="Proteomes" id="UP001530400"/>
    </source>
</evidence>
<dbReference type="EMBL" id="JALLPJ020000173">
    <property type="protein sequence ID" value="KAL3800026.1"/>
    <property type="molecule type" value="Genomic_DNA"/>
</dbReference>
<dbReference type="Proteomes" id="UP001530400">
    <property type="component" value="Unassembled WGS sequence"/>
</dbReference>
<accession>A0ABD3QJL4</accession>
<dbReference type="InterPro" id="IPR036910">
    <property type="entry name" value="HMG_box_dom_sf"/>
</dbReference>
<keyword evidence="3" id="KW-1185">Reference proteome</keyword>
<sequence>MVHVPRRLWMRDIVCNYGILGHWCDECELITSNITISVIVQMANETKTHGLGWVLDNADVSVTVKPRRPYTPYNIFYLLERELMIQEPGKSNTKKSPPASSSANDAVSPEEELDIPTRYKGIIMAPQWYDPNCKEKRKHRRTHGKISFQELTGKISQNWATIDDESKNYCTTISEIGRRRYKYNMARFVASKKIMELKEEMSMILAAKEKIVNKQVTTPSRAKAPRPPVPPTIHSVTPDRPRFVKSYEPHVHERHPPVVTPPYNPYANRRPMYHSNGPYYNHTGAVAPPPWPPRPPPPMPGHSPPHYHHYARMPSPPPMPPPMPSSSSAHYNGEYHQYNTEYGPHSNAYHGSYTQGTSHPGYHHCTHQEGRVPAHAPAAAHHWHHHVHNEARGISSRSSVPETAHQDDCHFPAQYDVQYNDNCSPKVVDSSLLTHDDASKIQLTMSFDSIKISQMSVNLSNDNLNVYEESKLGGTCAGENEDDESILGFLRDDFIPFDANNEIPFQLSWERDTQL</sequence>
<name>A0ABD3QJL4_9STRA</name>
<dbReference type="AlphaFoldDB" id="A0ABD3QJL4"/>
<feature type="region of interest" description="Disordered" evidence="1">
    <location>
        <begin position="88"/>
        <end position="111"/>
    </location>
</feature>
<evidence type="ECO:0000256" key="1">
    <source>
        <dbReference type="SAM" id="MobiDB-lite"/>
    </source>
</evidence>
<dbReference type="CDD" id="cd00084">
    <property type="entry name" value="HMG-box_SF"/>
    <property type="match status" value="1"/>
</dbReference>
<evidence type="ECO:0000313" key="2">
    <source>
        <dbReference type="EMBL" id="KAL3800026.1"/>
    </source>
</evidence>
<gene>
    <name evidence="2" type="ORF">ACHAWO_004704</name>
</gene>
<dbReference type="Gene3D" id="1.10.30.10">
    <property type="entry name" value="High mobility group box domain"/>
    <property type="match status" value="1"/>
</dbReference>
<protein>
    <recommendedName>
        <fullName evidence="4">HMG box domain-containing protein</fullName>
    </recommendedName>
</protein>
<feature type="compositionally biased region" description="Polar residues" evidence="1">
    <location>
        <begin position="89"/>
        <end position="105"/>
    </location>
</feature>
<dbReference type="SUPFAM" id="SSF47095">
    <property type="entry name" value="HMG-box"/>
    <property type="match status" value="1"/>
</dbReference>